<reference evidence="2" key="1">
    <citation type="journal article" date="2019" name="Int. J. Syst. Evol. Microbiol.">
        <title>The Global Catalogue of Microorganisms (GCM) 10K type strain sequencing project: providing services to taxonomists for standard genome sequencing and annotation.</title>
        <authorList>
            <consortium name="The Broad Institute Genomics Platform"/>
            <consortium name="The Broad Institute Genome Sequencing Center for Infectious Disease"/>
            <person name="Wu L."/>
            <person name="Ma J."/>
        </authorList>
    </citation>
    <scope>NUCLEOTIDE SEQUENCE [LARGE SCALE GENOMIC DNA]</scope>
    <source>
        <strain evidence="2">KCTC 42423</strain>
    </source>
</reference>
<dbReference type="Proteomes" id="UP001597459">
    <property type="component" value="Unassembled WGS sequence"/>
</dbReference>
<dbReference type="EMBL" id="JBHULX010000001">
    <property type="protein sequence ID" value="MFD2589613.1"/>
    <property type="molecule type" value="Genomic_DNA"/>
</dbReference>
<protein>
    <submittedName>
        <fullName evidence="1">Uncharacterized protein</fullName>
    </submittedName>
</protein>
<name>A0ABW5N5Y5_9FLAO</name>
<comment type="caution">
    <text evidence="1">The sequence shown here is derived from an EMBL/GenBank/DDBJ whole genome shotgun (WGS) entry which is preliminary data.</text>
</comment>
<proteinExistence type="predicted"/>
<sequence length="346" mass="40629">MKTLFAIASFFLLTISLLFYPERTKTSEKFWVQNSKKQEALFFLDSIRSLNTKKLIDEITATTDSIHLNQRNINKILSPSDFEKLQQAIKNKEMPITVVKSIFGNIPIDSTYIQHGAIPITFFTLGQKKEVITQYAIALNDSNISRESDVYFFSEDTLLSRHHISHRYALDIQFYTDHISKKTIIYYTQNQISGSGTWEYHFNFYQYEKNGLRPILSEIAIANLQPPWSSRIIELHSKISKTTPLTMHIEYQQQLVDSENPLIKHPIAKDSIYIEYQWNHTYRKLETKYKNTSFSKEKHTSFYISQSDLLFLHAYQPEIRQLLAYKNPSQSVINYILEVKNTIRKK</sequence>
<gene>
    <name evidence="1" type="ORF">ACFSTE_02145</name>
</gene>
<keyword evidence="2" id="KW-1185">Reference proteome</keyword>
<evidence type="ECO:0000313" key="1">
    <source>
        <dbReference type="EMBL" id="MFD2589613.1"/>
    </source>
</evidence>
<dbReference type="RefSeq" id="WP_378258246.1">
    <property type="nucleotide sequence ID" value="NZ_JBHSJV010000001.1"/>
</dbReference>
<accession>A0ABW5N5Y5</accession>
<organism evidence="1 2">
    <name type="scientific">Aquimarina hainanensis</name>
    <dbReference type="NCBI Taxonomy" id="1578017"/>
    <lineage>
        <taxon>Bacteria</taxon>
        <taxon>Pseudomonadati</taxon>
        <taxon>Bacteroidota</taxon>
        <taxon>Flavobacteriia</taxon>
        <taxon>Flavobacteriales</taxon>
        <taxon>Flavobacteriaceae</taxon>
        <taxon>Aquimarina</taxon>
    </lineage>
</organism>
<evidence type="ECO:0000313" key="2">
    <source>
        <dbReference type="Proteomes" id="UP001597459"/>
    </source>
</evidence>